<dbReference type="CDD" id="cd00531">
    <property type="entry name" value="NTF2_like"/>
    <property type="match status" value="1"/>
</dbReference>
<dbReference type="Proteomes" id="UP000326041">
    <property type="component" value="Chromosome"/>
</dbReference>
<accession>A0ABX6ASL8</accession>
<evidence type="ECO:0000313" key="3">
    <source>
        <dbReference type="Proteomes" id="UP000326041"/>
    </source>
</evidence>
<dbReference type="InterPro" id="IPR032710">
    <property type="entry name" value="NTF2-like_dom_sf"/>
</dbReference>
<sequence>MVCLAPVLESKTRKGKGMNLSDRKKLVLRYYELIDAGSYDELFEMFDEDVVYERAGTRSITGKEEFQAFYMKDRRIAEGRHSVTTVVSDGDWVVARGTFEGVLKSGEEVSVTWADFHRFRKGKIWRRYTYFGDRPI</sequence>
<organism evidence="2 3">
    <name type="scientific">Streptomyces prasinus</name>
    <dbReference type="NCBI Taxonomy" id="67345"/>
    <lineage>
        <taxon>Bacteria</taxon>
        <taxon>Bacillati</taxon>
        <taxon>Actinomycetota</taxon>
        <taxon>Actinomycetes</taxon>
        <taxon>Kitasatosporales</taxon>
        <taxon>Streptomycetaceae</taxon>
        <taxon>Streptomyces</taxon>
    </lineage>
</organism>
<reference evidence="2 3" key="1">
    <citation type="submission" date="2017-09" db="EMBL/GenBank/DDBJ databases">
        <authorList>
            <person name="Lee N."/>
            <person name="Cho B.-K."/>
        </authorList>
    </citation>
    <scope>NUCLEOTIDE SEQUENCE [LARGE SCALE GENOMIC DNA]</scope>
    <source>
        <strain evidence="2 3">ATCC 13879</strain>
    </source>
</reference>
<proteinExistence type="predicted"/>
<dbReference type="InterPro" id="IPR037401">
    <property type="entry name" value="SnoaL-like"/>
</dbReference>
<dbReference type="SUPFAM" id="SSF54427">
    <property type="entry name" value="NTF2-like"/>
    <property type="match status" value="1"/>
</dbReference>
<gene>
    <name evidence="2" type="ORF">CP972_04250</name>
</gene>
<dbReference type="Gene3D" id="3.10.450.50">
    <property type="match status" value="1"/>
</dbReference>
<dbReference type="Pfam" id="PF12680">
    <property type="entry name" value="SnoaL_2"/>
    <property type="match status" value="1"/>
</dbReference>
<feature type="domain" description="SnoaL-like" evidence="1">
    <location>
        <begin position="27"/>
        <end position="126"/>
    </location>
</feature>
<protein>
    <submittedName>
        <fullName evidence="2">Nuclear transport factor 2 family protein</fullName>
    </submittedName>
</protein>
<keyword evidence="3" id="KW-1185">Reference proteome</keyword>
<name>A0ABX6ASL8_9ACTN</name>
<dbReference type="EMBL" id="CP023697">
    <property type="protein sequence ID" value="QEV04997.1"/>
    <property type="molecule type" value="Genomic_DNA"/>
</dbReference>
<evidence type="ECO:0000259" key="1">
    <source>
        <dbReference type="Pfam" id="PF12680"/>
    </source>
</evidence>
<evidence type="ECO:0000313" key="2">
    <source>
        <dbReference type="EMBL" id="QEV04997.1"/>
    </source>
</evidence>